<evidence type="ECO:0000313" key="3">
    <source>
        <dbReference type="Proteomes" id="UP000232227"/>
    </source>
</evidence>
<dbReference type="InterPro" id="IPR036388">
    <property type="entry name" value="WH-like_DNA-bd_sf"/>
</dbReference>
<dbReference type="Proteomes" id="UP000232227">
    <property type="component" value="Chromosome"/>
</dbReference>
<dbReference type="EMBL" id="CP023668">
    <property type="protein sequence ID" value="ATG97292.1"/>
    <property type="molecule type" value="Genomic_DNA"/>
</dbReference>
<dbReference type="Pfam" id="PF21984">
    <property type="entry name" value="DnaD_N"/>
    <property type="match status" value="1"/>
</dbReference>
<dbReference type="InterPro" id="IPR030892">
    <property type="entry name" value="DnaD_Mollicutes"/>
</dbReference>
<gene>
    <name evidence="2" type="ORF">CP520_00770</name>
</gene>
<dbReference type="KEGG" id="mlac:CP520_00770"/>
<sequence length="195" mass="22499">MCDNFYIRENGVIFNVLIELLHNGVINKETFLLQNYKKIGLNENQVIIILSVLKRCENNDKTYITPELFAPYMTIPLDAISDEIDDLVEKGLVKVTSKNLIFDGVYEAIAIKLEIEREQQEGEEFIAKLNANLQENISYEDLAYLKTLLATGYSREKILKTSKEGQVKTFKDLKNKILNKNAKKPSIIMYDWLND</sequence>
<evidence type="ECO:0000313" key="2">
    <source>
        <dbReference type="EMBL" id="ATG97292.1"/>
    </source>
</evidence>
<reference evidence="2 3" key="1">
    <citation type="submission" date="2017-09" db="EMBL/GenBank/DDBJ databases">
        <title>SPAdes assembly of the Mesoplasma lactucae genome.</title>
        <authorList>
            <person name="Knight T.F."/>
            <person name="Rubinstein R."/>
            <person name="Citino T."/>
        </authorList>
    </citation>
    <scope>NUCLEOTIDE SEQUENCE [LARGE SCALE GENOMIC DNA]</scope>
    <source>
        <strain evidence="2 3">831-C4</strain>
    </source>
</reference>
<keyword evidence="3" id="KW-1185">Reference proteome</keyword>
<dbReference type="AlphaFoldDB" id="A0A291IR03"/>
<evidence type="ECO:0000259" key="1">
    <source>
        <dbReference type="Pfam" id="PF21984"/>
    </source>
</evidence>
<dbReference type="NCBIfam" id="TIGR04548">
    <property type="entry name" value="DnaD_Mollicutes"/>
    <property type="match status" value="1"/>
</dbReference>
<organism evidence="2 3">
    <name type="scientific">Mesoplasma lactucae ATCC 49193</name>
    <dbReference type="NCBI Taxonomy" id="81460"/>
    <lineage>
        <taxon>Bacteria</taxon>
        <taxon>Bacillati</taxon>
        <taxon>Mycoplasmatota</taxon>
        <taxon>Mollicutes</taxon>
        <taxon>Entomoplasmatales</taxon>
        <taxon>Entomoplasmataceae</taxon>
        <taxon>Mesoplasma</taxon>
    </lineage>
</organism>
<protein>
    <submittedName>
        <fullName evidence="2">DnaD family protein</fullName>
    </submittedName>
</protein>
<name>A0A291IR03_9MOLU</name>
<feature type="domain" description="DnaD N-terminal" evidence="1">
    <location>
        <begin position="31"/>
        <end position="106"/>
    </location>
</feature>
<dbReference type="InterPro" id="IPR053843">
    <property type="entry name" value="DnaD_N"/>
</dbReference>
<dbReference type="Gene3D" id="1.10.10.10">
    <property type="entry name" value="Winged helix-like DNA-binding domain superfamily/Winged helix DNA-binding domain"/>
    <property type="match status" value="1"/>
</dbReference>
<accession>A0A291IR03</accession>
<proteinExistence type="predicted"/>